<dbReference type="Pfam" id="PF11697">
    <property type="entry name" value="DUF3293"/>
    <property type="match status" value="1"/>
</dbReference>
<sequence>MDPSDVSSEKVAAYEATHYQVGSGTDAFVMRVGKFSANLNALFERNEKDCAIFITAFNPLGETQGIEANEEAQSRLYEQLCAITEVVIEGVGADPTGAWPPEASYLALGVDQKMAEHLGRSFRQDVVLWAGADAVPRLLFLR</sequence>
<dbReference type="RefSeq" id="WP_164356022.1">
    <property type="nucleotide sequence ID" value="NZ_JAABNT010000027.1"/>
</dbReference>
<dbReference type="EMBL" id="JAABNT010000027">
    <property type="protein sequence ID" value="NEK24919.1"/>
    <property type="molecule type" value="Genomic_DNA"/>
</dbReference>
<evidence type="ECO:0000313" key="2">
    <source>
        <dbReference type="Proteomes" id="UP000468591"/>
    </source>
</evidence>
<keyword evidence="2" id="KW-1185">Reference proteome</keyword>
<comment type="caution">
    <text evidence="1">The sequence shown here is derived from an EMBL/GenBank/DDBJ whole genome shotgun (WGS) entry which is preliminary data.</text>
</comment>
<dbReference type="InterPro" id="IPR021710">
    <property type="entry name" value="DUF3293"/>
</dbReference>
<proteinExistence type="predicted"/>
<gene>
    <name evidence="1" type="ORF">GV827_21340</name>
</gene>
<reference evidence="1 2" key="1">
    <citation type="submission" date="2020-01" db="EMBL/GenBank/DDBJ databases">
        <title>Sulfitobacter sediminilitoris sp. nov., isolated from a tidal flat.</title>
        <authorList>
            <person name="Park S."/>
            <person name="Yoon J.-H."/>
        </authorList>
    </citation>
    <scope>NUCLEOTIDE SEQUENCE [LARGE SCALE GENOMIC DNA]</scope>
    <source>
        <strain evidence="1 2">JBTF-M27</strain>
    </source>
</reference>
<accession>A0A6P0CFI2</accession>
<organism evidence="1 2">
    <name type="scientific">Sulfitobacter sediminilitoris</name>
    <dbReference type="NCBI Taxonomy" id="2698830"/>
    <lineage>
        <taxon>Bacteria</taxon>
        <taxon>Pseudomonadati</taxon>
        <taxon>Pseudomonadota</taxon>
        <taxon>Alphaproteobacteria</taxon>
        <taxon>Rhodobacterales</taxon>
        <taxon>Roseobacteraceae</taxon>
        <taxon>Sulfitobacter</taxon>
    </lineage>
</organism>
<name>A0A6P0CFI2_9RHOB</name>
<dbReference type="Proteomes" id="UP000468591">
    <property type="component" value="Unassembled WGS sequence"/>
</dbReference>
<evidence type="ECO:0000313" key="1">
    <source>
        <dbReference type="EMBL" id="NEK24919.1"/>
    </source>
</evidence>
<protein>
    <submittedName>
        <fullName evidence="1">DUF3293 domain-containing protein</fullName>
    </submittedName>
</protein>
<dbReference type="AlphaFoldDB" id="A0A6P0CFI2"/>